<dbReference type="PANTHER" id="PTHR47074">
    <property type="entry name" value="BNAC02G40300D PROTEIN"/>
    <property type="match status" value="1"/>
</dbReference>
<gene>
    <name evidence="2" type="ORF">Godav_025878</name>
</gene>
<feature type="domain" description="RNase H type-1" evidence="1">
    <location>
        <begin position="16"/>
        <end position="75"/>
    </location>
</feature>
<organism evidence="2 3">
    <name type="scientific">Gossypium davidsonii</name>
    <name type="common">Davidson's cotton</name>
    <name type="synonym">Gossypium klotzschianum subsp. davidsonii</name>
    <dbReference type="NCBI Taxonomy" id="34287"/>
    <lineage>
        <taxon>Eukaryota</taxon>
        <taxon>Viridiplantae</taxon>
        <taxon>Streptophyta</taxon>
        <taxon>Embryophyta</taxon>
        <taxon>Tracheophyta</taxon>
        <taxon>Spermatophyta</taxon>
        <taxon>Magnoliopsida</taxon>
        <taxon>eudicotyledons</taxon>
        <taxon>Gunneridae</taxon>
        <taxon>Pentapetalae</taxon>
        <taxon>rosids</taxon>
        <taxon>malvids</taxon>
        <taxon>Malvales</taxon>
        <taxon>Malvaceae</taxon>
        <taxon>Malvoideae</taxon>
        <taxon>Gossypium</taxon>
    </lineage>
</organism>
<dbReference type="GO" id="GO:0004523">
    <property type="term" value="F:RNA-DNA hybrid ribonuclease activity"/>
    <property type="evidence" value="ECO:0007669"/>
    <property type="project" value="InterPro"/>
</dbReference>
<dbReference type="InterPro" id="IPR052929">
    <property type="entry name" value="RNase_H-like_EbsB-rel"/>
</dbReference>
<accession>A0A7J8TG10</accession>
<reference evidence="2 3" key="1">
    <citation type="journal article" date="2019" name="Genome Biol. Evol.">
        <title>Insights into the evolution of the New World diploid cottons (Gossypium, subgenus Houzingenia) based on genome sequencing.</title>
        <authorList>
            <person name="Grover C.E."/>
            <person name="Arick M.A. 2nd"/>
            <person name="Thrash A."/>
            <person name="Conover J.L."/>
            <person name="Sanders W.S."/>
            <person name="Peterson D.G."/>
            <person name="Frelichowski J.E."/>
            <person name="Scheffler J.A."/>
            <person name="Scheffler B.E."/>
            <person name="Wendel J.F."/>
        </authorList>
    </citation>
    <scope>NUCLEOTIDE SEQUENCE [LARGE SCALE GENOMIC DNA]</scope>
    <source>
        <strain evidence="2">27</strain>
        <tissue evidence="2">Leaf</tissue>
    </source>
</reference>
<evidence type="ECO:0000313" key="3">
    <source>
        <dbReference type="Proteomes" id="UP000593561"/>
    </source>
</evidence>
<dbReference type="GO" id="GO:0003676">
    <property type="term" value="F:nucleic acid binding"/>
    <property type="evidence" value="ECO:0007669"/>
    <property type="project" value="InterPro"/>
</dbReference>
<sequence length="76" mass="8283">MPSKWLSPERAVVKINFDATFKQNLHQSCSSFVIRNDLGLVMGSGSILNSNVVDAFLSEALACLQALTFAKEMGFS</sequence>
<protein>
    <recommendedName>
        <fullName evidence="1">RNase H type-1 domain-containing protein</fullName>
    </recommendedName>
</protein>
<dbReference type="Pfam" id="PF13456">
    <property type="entry name" value="RVT_3"/>
    <property type="match status" value="1"/>
</dbReference>
<dbReference type="Proteomes" id="UP000593561">
    <property type="component" value="Unassembled WGS sequence"/>
</dbReference>
<name>A0A7J8TG10_GOSDV</name>
<proteinExistence type="predicted"/>
<comment type="caution">
    <text evidence="2">The sequence shown here is derived from an EMBL/GenBank/DDBJ whole genome shotgun (WGS) entry which is preliminary data.</text>
</comment>
<dbReference type="EMBL" id="JABFAC010247879">
    <property type="protein sequence ID" value="MBA0637093.1"/>
    <property type="molecule type" value="Genomic_DNA"/>
</dbReference>
<dbReference type="PANTHER" id="PTHR47074:SF61">
    <property type="entry name" value="RNASE H TYPE-1 DOMAIN-CONTAINING PROTEIN"/>
    <property type="match status" value="1"/>
</dbReference>
<evidence type="ECO:0000259" key="1">
    <source>
        <dbReference type="Pfam" id="PF13456"/>
    </source>
</evidence>
<dbReference type="AlphaFoldDB" id="A0A7J8TG10"/>
<keyword evidence="3" id="KW-1185">Reference proteome</keyword>
<dbReference type="InterPro" id="IPR002156">
    <property type="entry name" value="RNaseH_domain"/>
</dbReference>
<evidence type="ECO:0000313" key="2">
    <source>
        <dbReference type="EMBL" id="MBA0637093.1"/>
    </source>
</evidence>